<name>A0ACB0ZXN3_MELEN</name>
<sequence>MFPFNLFPSICHVSVKCTFLWPNKYFGLPSILKGKKKIFFWFKSFLFSTSFIFFLFFCDL</sequence>
<dbReference type="Proteomes" id="UP001497535">
    <property type="component" value="Unassembled WGS sequence"/>
</dbReference>
<reference evidence="1" key="1">
    <citation type="submission" date="2023-11" db="EMBL/GenBank/DDBJ databases">
        <authorList>
            <person name="Poullet M."/>
        </authorList>
    </citation>
    <scope>NUCLEOTIDE SEQUENCE</scope>
    <source>
        <strain evidence="1">E1834</strain>
    </source>
</reference>
<keyword evidence="2" id="KW-1185">Reference proteome</keyword>
<evidence type="ECO:0000313" key="1">
    <source>
        <dbReference type="EMBL" id="CAK5083724.1"/>
    </source>
</evidence>
<accession>A0ACB0ZXN3</accession>
<protein>
    <submittedName>
        <fullName evidence="1">Uncharacterized protein</fullName>
    </submittedName>
</protein>
<comment type="caution">
    <text evidence="1">The sequence shown here is derived from an EMBL/GenBank/DDBJ whole genome shotgun (WGS) entry which is preliminary data.</text>
</comment>
<evidence type="ECO:0000313" key="2">
    <source>
        <dbReference type="Proteomes" id="UP001497535"/>
    </source>
</evidence>
<organism evidence="1 2">
    <name type="scientific">Meloidogyne enterolobii</name>
    <name type="common">Root-knot nematode worm</name>
    <name type="synonym">Meloidogyne mayaguensis</name>
    <dbReference type="NCBI Taxonomy" id="390850"/>
    <lineage>
        <taxon>Eukaryota</taxon>
        <taxon>Metazoa</taxon>
        <taxon>Ecdysozoa</taxon>
        <taxon>Nematoda</taxon>
        <taxon>Chromadorea</taxon>
        <taxon>Rhabditida</taxon>
        <taxon>Tylenchina</taxon>
        <taxon>Tylenchomorpha</taxon>
        <taxon>Tylenchoidea</taxon>
        <taxon>Meloidogynidae</taxon>
        <taxon>Meloidogyninae</taxon>
        <taxon>Meloidogyne</taxon>
    </lineage>
</organism>
<dbReference type="EMBL" id="CAVMJV010000051">
    <property type="protein sequence ID" value="CAK5083724.1"/>
    <property type="molecule type" value="Genomic_DNA"/>
</dbReference>
<gene>
    <name evidence="1" type="ORF">MENTE1834_LOCUS31078</name>
</gene>
<proteinExistence type="predicted"/>